<feature type="transmembrane region" description="Helical" evidence="7">
    <location>
        <begin position="47"/>
        <end position="69"/>
    </location>
</feature>
<evidence type="ECO:0000256" key="1">
    <source>
        <dbReference type="ARBA" id="ARBA00004141"/>
    </source>
</evidence>
<dbReference type="EMBL" id="CP031769">
    <property type="protein sequence ID" value="AXR06870.1"/>
    <property type="molecule type" value="Genomic_DNA"/>
</dbReference>
<reference evidence="9 10" key="1">
    <citation type="submission" date="2018-08" db="EMBL/GenBank/DDBJ databases">
        <title>Salinimonas sediminis sp. nov., a piezophilic bacterium isolated from a deep-sea sediment sample from the New Britain Trench.</title>
        <authorList>
            <person name="Cao J."/>
        </authorList>
    </citation>
    <scope>NUCLEOTIDE SEQUENCE [LARGE SCALE GENOMIC DNA]</scope>
    <source>
        <strain evidence="9 10">N102</strain>
    </source>
</reference>
<feature type="transmembrane region" description="Helical" evidence="7">
    <location>
        <begin position="81"/>
        <end position="102"/>
    </location>
</feature>
<evidence type="ECO:0000256" key="4">
    <source>
        <dbReference type="ARBA" id="ARBA00022692"/>
    </source>
</evidence>
<dbReference type="Gene3D" id="3.40.50.720">
    <property type="entry name" value="NAD(P)-binding Rossmann-like Domain"/>
    <property type="match status" value="1"/>
</dbReference>
<evidence type="ECO:0000313" key="9">
    <source>
        <dbReference type="EMBL" id="AXR06870.1"/>
    </source>
</evidence>
<evidence type="ECO:0000313" key="10">
    <source>
        <dbReference type="Proteomes" id="UP000262073"/>
    </source>
</evidence>
<evidence type="ECO:0000256" key="3">
    <source>
        <dbReference type="ARBA" id="ARBA00022679"/>
    </source>
</evidence>
<dbReference type="NCBIfam" id="TIGR03023">
    <property type="entry name" value="WcaJ_sugtrans"/>
    <property type="match status" value="1"/>
</dbReference>
<evidence type="ECO:0000256" key="7">
    <source>
        <dbReference type="SAM" id="Phobius"/>
    </source>
</evidence>
<comment type="subcellular location">
    <subcellularLocation>
        <location evidence="1">Membrane</location>
        <topology evidence="1">Multi-pass membrane protein</topology>
    </subcellularLocation>
</comment>
<dbReference type="InterPro" id="IPR003362">
    <property type="entry name" value="Bact_transf"/>
</dbReference>
<feature type="transmembrane region" description="Helical" evidence="7">
    <location>
        <begin position="114"/>
        <end position="132"/>
    </location>
</feature>
<name>A0A346NMW3_9ALTE</name>
<gene>
    <name evidence="9" type="ORF">D0Y50_11175</name>
</gene>
<proteinExistence type="inferred from homology"/>
<comment type="similarity">
    <text evidence="2">Belongs to the bacterial sugar transferase family.</text>
</comment>
<dbReference type="GO" id="GO:0009242">
    <property type="term" value="P:colanic acid biosynthetic process"/>
    <property type="evidence" value="ECO:0007669"/>
    <property type="project" value="TreeGrafter"/>
</dbReference>
<keyword evidence="10" id="KW-1185">Reference proteome</keyword>
<feature type="domain" description="Bacterial sugar transferase" evidence="8">
    <location>
        <begin position="280"/>
        <end position="462"/>
    </location>
</feature>
<protein>
    <submittedName>
        <fullName evidence="9">Undecaprenyl-phosphate glucose phosphotransferase</fullName>
        <ecNumber evidence="9">2.7.8.31</ecNumber>
    </submittedName>
</protein>
<organism evidence="9 10">
    <name type="scientific">Salinimonas sediminis</name>
    <dbReference type="NCBI Taxonomy" id="2303538"/>
    <lineage>
        <taxon>Bacteria</taxon>
        <taxon>Pseudomonadati</taxon>
        <taxon>Pseudomonadota</taxon>
        <taxon>Gammaproteobacteria</taxon>
        <taxon>Alteromonadales</taxon>
        <taxon>Alteromonadaceae</taxon>
        <taxon>Alteromonas/Salinimonas group</taxon>
        <taxon>Salinimonas</taxon>
    </lineage>
</organism>
<dbReference type="NCBIfam" id="TIGR03025">
    <property type="entry name" value="EPS_sugtrans"/>
    <property type="match status" value="1"/>
</dbReference>
<evidence type="ECO:0000256" key="6">
    <source>
        <dbReference type="ARBA" id="ARBA00023136"/>
    </source>
</evidence>
<dbReference type="EC" id="2.7.8.31" evidence="9"/>
<sequence>MREVIMSSGFVRNNINQFAIVYRFADFILIQLCLLLAASLYPATLSVHYQLIGLIGSTTYLLSAELFWLYRSWRAGTTKEILFYTLVSWAISVVVVLSFMFLTKTSDNYSRYVLISWMTISPFALCSWRLALRYFLFHIRKKGYNTRSVGIIGMNETTLTLMEELERNPETGYRVAGVFDDRDISRLPLKEGTPLAGRIEGAVEAVNDGKLDQIFITLPMTANNRIEQILHRLGDTNAEVHFVPNFFVYNLVHSRLCNVGGLQTISVFDTPMRGATVAIKRAEDIVLSLGILSAIALPMLMIAIAIKLTSRGPVIFKQNRYGVDGKRIKVWKFRSMSVTENGDKVTQATKNDNRVTKVGAFLRRTSLDELPQFINVLQGKMSVVGPRPHAVAHNEMYRKTVKYYMLRHRIKPGITGWAQVNGWRGETDTLEKMQMRVQYDLDYIKNWSLWLDFKIVLFTFVKGFVGKNVY</sequence>
<dbReference type="GO" id="GO:0016020">
    <property type="term" value="C:membrane"/>
    <property type="evidence" value="ECO:0007669"/>
    <property type="project" value="UniProtKB-SubCell"/>
</dbReference>
<accession>A0A346NMW3</accession>
<dbReference type="PANTHER" id="PTHR30576">
    <property type="entry name" value="COLANIC BIOSYNTHESIS UDP-GLUCOSE LIPID CARRIER TRANSFERASE"/>
    <property type="match status" value="1"/>
</dbReference>
<dbReference type="InterPro" id="IPR017473">
    <property type="entry name" value="Undecaprenyl-P_gluc_Ptfrase"/>
</dbReference>
<dbReference type="AlphaFoldDB" id="A0A346NMW3"/>
<dbReference type="KEGG" id="salm:D0Y50_11175"/>
<dbReference type="GO" id="GO:0089702">
    <property type="term" value="F:undecaprenyl-phosphate glucose phosphotransferase activity"/>
    <property type="evidence" value="ECO:0007669"/>
    <property type="project" value="UniProtKB-EC"/>
</dbReference>
<dbReference type="InterPro" id="IPR036291">
    <property type="entry name" value="NAD(P)-bd_dom_sf"/>
</dbReference>
<keyword evidence="3 9" id="KW-0808">Transferase</keyword>
<dbReference type="PANTHER" id="PTHR30576:SF21">
    <property type="entry name" value="UDP-GLUCOSE:UNDECAPRENYL-PHOSPHATE GLUCOSE-1-PHOSPHATE TRANSFERASE"/>
    <property type="match status" value="1"/>
</dbReference>
<dbReference type="InterPro" id="IPR017475">
    <property type="entry name" value="EPS_sugar_tfrase"/>
</dbReference>
<evidence type="ECO:0000256" key="5">
    <source>
        <dbReference type="ARBA" id="ARBA00022989"/>
    </source>
</evidence>
<evidence type="ECO:0000259" key="8">
    <source>
        <dbReference type="Pfam" id="PF02397"/>
    </source>
</evidence>
<keyword evidence="6 7" id="KW-0472">Membrane</keyword>
<dbReference type="Proteomes" id="UP000262073">
    <property type="component" value="Chromosome"/>
</dbReference>
<evidence type="ECO:0000256" key="2">
    <source>
        <dbReference type="ARBA" id="ARBA00006464"/>
    </source>
</evidence>
<dbReference type="Pfam" id="PF02397">
    <property type="entry name" value="Bac_transf"/>
    <property type="match status" value="1"/>
</dbReference>
<keyword evidence="4 7" id="KW-0812">Transmembrane</keyword>
<feature type="transmembrane region" description="Helical" evidence="7">
    <location>
        <begin position="20"/>
        <end position="41"/>
    </location>
</feature>
<feature type="transmembrane region" description="Helical" evidence="7">
    <location>
        <begin position="285"/>
        <end position="306"/>
    </location>
</feature>
<keyword evidence="5 7" id="KW-1133">Transmembrane helix</keyword>
<dbReference type="Pfam" id="PF13727">
    <property type="entry name" value="CoA_binding_3"/>
    <property type="match status" value="1"/>
</dbReference>
<dbReference type="SUPFAM" id="SSF51735">
    <property type="entry name" value="NAD(P)-binding Rossmann-fold domains"/>
    <property type="match status" value="1"/>
</dbReference>